<organism evidence="5 6">
    <name type="scientific">Saccharothrix yanglingensis</name>
    <dbReference type="NCBI Taxonomy" id="659496"/>
    <lineage>
        <taxon>Bacteria</taxon>
        <taxon>Bacillati</taxon>
        <taxon>Actinomycetota</taxon>
        <taxon>Actinomycetes</taxon>
        <taxon>Pseudonocardiales</taxon>
        <taxon>Pseudonocardiaceae</taxon>
        <taxon>Saccharothrix</taxon>
    </lineage>
</organism>
<proteinExistence type="predicted"/>
<dbReference type="Proteomes" id="UP001225605">
    <property type="component" value="Unassembled WGS sequence"/>
</dbReference>
<keyword evidence="1" id="KW-0813">Transport</keyword>
<dbReference type="PROSITE" id="PS50893">
    <property type="entry name" value="ABC_TRANSPORTER_2"/>
    <property type="match status" value="1"/>
</dbReference>
<evidence type="ECO:0000256" key="2">
    <source>
        <dbReference type="ARBA" id="ARBA00022741"/>
    </source>
</evidence>
<dbReference type="PANTHER" id="PTHR43776:SF5">
    <property type="entry name" value="ATPASE COMPONENT OF ABC-TYPE TRANSPORT SYSTEM"/>
    <property type="match status" value="1"/>
</dbReference>
<comment type="caution">
    <text evidence="5">The sequence shown here is derived from an EMBL/GenBank/DDBJ whole genome shotgun (WGS) entry which is preliminary data.</text>
</comment>
<protein>
    <submittedName>
        <fullName evidence="5">ABC transporter</fullName>
    </submittedName>
</protein>
<dbReference type="Pfam" id="PF00005">
    <property type="entry name" value="ABC_tran"/>
    <property type="match status" value="1"/>
</dbReference>
<dbReference type="InterPro" id="IPR050319">
    <property type="entry name" value="ABC_transp_ATP-bind"/>
</dbReference>
<gene>
    <name evidence="5" type="ORF">CKY47_13330</name>
</gene>
<dbReference type="EMBL" id="NSDM01000005">
    <property type="protein sequence ID" value="MDQ2584946.1"/>
    <property type="molecule type" value="Genomic_DNA"/>
</dbReference>
<keyword evidence="2" id="KW-0547">Nucleotide-binding</keyword>
<evidence type="ECO:0000256" key="3">
    <source>
        <dbReference type="ARBA" id="ARBA00022840"/>
    </source>
</evidence>
<dbReference type="InterPro" id="IPR017871">
    <property type="entry name" value="ABC_transporter-like_CS"/>
</dbReference>
<feature type="domain" description="ABC transporter" evidence="4">
    <location>
        <begin position="3"/>
        <end position="206"/>
    </location>
</feature>
<evidence type="ECO:0000259" key="4">
    <source>
        <dbReference type="PROSITE" id="PS50893"/>
    </source>
</evidence>
<evidence type="ECO:0000313" key="6">
    <source>
        <dbReference type="Proteomes" id="UP001225605"/>
    </source>
</evidence>
<keyword evidence="3" id="KW-0067">ATP-binding</keyword>
<evidence type="ECO:0000313" key="5">
    <source>
        <dbReference type="EMBL" id="MDQ2584946.1"/>
    </source>
</evidence>
<dbReference type="RefSeq" id="WP_306746103.1">
    <property type="nucleotide sequence ID" value="NZ_NSDM01000005.1"/>
</dbReference>
<evidence type="ECO:0000256" key="1">
    <source>
        <dbReference type="ARBA" id="ARBA00022448"/>
    </source>
</evidence>
<dbReference type="SMART" id="SM00382">
    <property type="entry name" value="AAA"/>
    <property type="match status" value="1"/>
</dbReference>
<dbReference type="Gene3D" id="3.40.50.300">
    <property type="entry name" value="P-loop containing nucleotide triphosphate hydrolases"/>
    <property type="match status" value="1"/>
</dbReference>
<reference evidence="5 6" key="1">
    <citation type="submission" date="2017-06" db="EMBL/GenBank/DDBJ databases">
        <title>Cultured bacterium strain Saccharothrix yanglingensis Hhs.015.</title>
        <authorList>
            <person name="Xia Y."/>
        </authorList>
    </citation>
    <scope>NUCLEOTIDE SEQUENCE [LARGE SCALE GENOMIC DNA]</scope>
    <source>
        <strain evidence="5 6">Hhs.015</strain>
    </source>
</reference>
<accession>A0ABU0WYS1</accession>
<dbReference type="PANTHER" id="PTHR43776">
    <property type="entry name" value="TRANSPORT ATP-BINDING PROTEIN"/>
    <property type="match status" value="1"/>
</dbReference>
<dbReference type="InterPro" id="IPR003439">
    <property type="entry name" value="ABC_transporter-like_ATP-bd"/>
</dbReference>
<dbReference type="PROSITE" id="PS00211">
    <property type="entry name" value="ABC_TRANSPORTER_1"/>
    <property type="match status" value="1"/>
</dbReference>
<dbReference type="SUPFAM" id="SSF52540">
    <property type="entry name" value="P-loop containing nucleoside triphosphate hydrolases"/>
    <property type="match status" value="1"/>
</dbReference>
<dbReference type="InterPro" id="IPR003593">
    <property type="entry name" value="AAA+_ATPase"/>
</dbReference>
<keyword evidence="6" id="KW-1185">Reference proteome</keyword>
<sequence>MTLEARDVWFRYSRTTPWVVRGASLTVGPGEVVGLHGPSGAGKSTLGRLLAGHVAPGRGTVSADGRPPAPDRRRGVPNPVQLVLQHAHLALDPRWKIRAALAEAGAADTADLVPPSLLDRFPHEISGGEAQRVALARALLTRPRYLVADEISASLDPISQAEVWHLLLATARADGIGVLAVSHDRPLLDAVADRVLALDDTTAVTT</sequence>
<name>A0ABU0WYS1_9PSEU</name>
<dbReference type="InterPro" id="IPR027417">
    <property type="entry name" value="P-loop_NTPase"/>
</dbReference>